<keyword evidence="1" id="KW-1133">Transmembrane helix</keyword>
<dbReference type="InterPro" id="IPR012495">
    <property type="entry name" value="TadE-like_dom"/>
</dbReference>
<dbReference type="Proteomes" id="UP000809349">
    <property type="component" value="Unassembled WGS sequence"/>
</dbReference>
<proteinExistence type="predicted"/>
<evidence type="ECO:0000256" key="1">
    <source>
        <dbReference type="SAM" id="Phobius"/>
    </source>
</evidence>
<evidence type="ECO:0000259" key="2">
    <source>
        <dbReference type="Pfam" id="PF07811"/>
    </source>
</evidence>
<dbReference type="Pfam" id="PF07811">
    <property type="entry name" value="TadE"/>
    <property type="match status" value="1"/>
</dbReference>
<keyword evidence="1" id="KW-0472">Membrane</keyword>
<dbReference type="RefSeq" id="WP_223464936.1">
    <property type="nucleotide sequence ID" value="NZ_JAFBIL020000001.1"/>
</dbReference>
<sequence length="159" mass="17454">MNAYITRQRQRGIAAVELALILLATSFLLPAIFLFARVFYHYNVLKQATQDAANAMAMTPRMEMISASGMNAAKARSTQMVINAITSAGIRPPEELWVIIYCNGGVGMCIHSSAVVEINVSASFTLFDEFYIETAPWLPDTFGGPSWTFIATSNASYQN</sequence>
<evidence type="ECO:0000313" key="3">
    <source>
        <dbReference type="EMBL" id="MBZ2206062.1"/>
    </source>
</evidence>
<protein>
    <submittedName>
        <fullName evidence="3">Pilus assembly protein</fullName>
    </submittedName>
</protein>
<feature type="domain" description="TadE-like" evidence="2">
    <location>
        <begin position="12"/>
        <end position="53"/>
    </location>
</feature>
<reference evidence="3 4" key="1">
    <citation type="submission" date="2021-08" db="EMBL/GenBank/DDBJ databases">
        <title>Massilia sp. R798.</title>
        <authorList>
            <person name="Baek J.H."/>
            <person name="Jung H.S."/>
            <person name="Kim K.R."/>
            <person name="Jeon C.O."/>
        </authorList>
    </citation>
    <scope>NUCLEOTIDE SEQUENCE [LARGE SCALE GENOMIC DNA]</scope>
    <source>
        <strain evidence="3 4">R798</strain>
    </source>
</reference>
<dbReference type="EMBL" id="JAFBIL020000001">
    <property type="protein sequence ID" value="MBZ2206062.1"/>
    <property type="molecule type" value="Genomic_DNA"/>
</dbReference>
<comment type="caution">
    <text evidence="3">The sequence shown here is derived from an EMBL/GenBank/DDBJ whole genome shotgun (WGS) entry which is preliminary data.</text>
</comment>
<feature type="transmembrane region" description="Helical" evidence="1">
    <location>
        <begin position="12"/>
        <end position="40"/>
    </location>
</feature>
<keyword evidence="1" id="KW-0812">Transmembrane</keyword>
<evidence type="ECO:0000313" key="4">
    <source>
        <dbReference type="Proteomes" id="UP000809349"/>
    </source>
</evidence>
<gene>
    <name evidence="3" type="ORF">I4X03_002180</name>
</gene>
<organism evidence="3 4">
    <name type="scientific">Massilia soli</name>
    <dbReference type="NCBI Taxonomy" id="2792854"/>
    <lineage>
        <taxon>Bacteria</taxon>
        <taxon>Pseudomonadati</taxon>
        <taxon>Pseudomonadota</taxon>
        <taxon>Betaproteobacteria</taxon>
        <taxon>Burkholderiales</taxon>
        <taxon>Oxalobacteraceae</taxon>
        <taxon>Telluria group</taxon>
        <taxon>Massilia</taxon>
    </lineage>
</organism>
<keyword evidence="4" id="KW-1185">Reference proteome</keyword>
<accession>A0ABS7SIN0</accession>
<name>A0ABS7SIN0_9BURK</name>